<evidence type="ECO:0000313" key="2">
    <source>
        <dbReference type="EMBL" id="NRN90597.1"/>
    </source>
</evidence>
<proteinExistence type="predicted"/>
<protein>
    <submittedName>
        <fullName evidence="2">Uncharacterized protein</fullName>
    </submittedName>
</protein>
<organism evidence="2 3">
    <name type="scientific">Lactobacillus helveticus</name>
    <name type="common">Lactobacillus suntoryeus</name>
    <dbReference type="NCBI Taxonomy" id="1587"/>
    <lineage>
        <taxon>Bacteria</taxon>
        <taxon>Bacillati</taxon>
        <taxon>Bacillota</taxon>
        <taxon>Bacilli</taxon>
        <taxon>Lactobacillales</taxon>
        <taxon>Lactobacillaceae</taxon>
        <taxon>Lactobacillus</taxon>
    </lineage>
</organism>
<feature type="transmembrane region" description="Helical" evidence="1">
    <location>
        <begin position="27"/>
        <end position="45"/>
    </location>
</feature>
<feature type="transmembrane region" description="Helical" evidence="1">
    <location>
        <begin position="106"/>
        <end position="126"/>
    </location>
</feature>
<keyword evidence="1" id="KW-0812">Transmembrane</keyword>
<comment type="caution">
    <text evidence="2">The sequence shown here is derived from an EMBL/GenBank/DDBJ whole genome shotgun (WGS) entry which is preliminary data.</text>
</comment>
<dbReference type="EMBL" id="WCGB01000001">
    <property type="protein sequence ID" value="NRN90597.1"/>
    <property type="molecule type" value="Genomic_DNA"/>
</dbReference>
<dbReference type="Proteomes" id="UP000601587">
    <property type="component" value="Unassembled WGS sequence"/>
</dbReference>
<feature type="transmembrane region" description="Helical" evidence="1">
    <location>
        <begin position="57"/>
        <end position="74"/>
    </location>
</feature>
<sequence>MIYFLEVLFYVILGVIEFFTINQLSSISFIILFYVLPILCTLVVSSVKSGKLLTKNLLSSILALVEYLVMGNLFNNLGLWSKFVARNSMKINNGEIQISNNMLSPLQIVFVIVLYFGVGYLIYYFAKKMKNRG</sequence>
<evidence type="ECO:0000256" key="1">
    <source>
        <dbReference type="SAM" id="Phobius"/>
    </source>
</evidence>
<name>A0A9Q5BVU1_LACHE</name>
<keyword evidence="1" id="KW-0472">Membrane</keyword>
<keyword evidence="1" id="KW-1133">Transmembrane helix</keyword>
<gene>
    <name evidence="2" type="ORF">IMAU50013_00120</name>
</gene>
<dbReference type="AlphaFoldDB" id="A0A9Q5BVU1"/>
<accession>A0A9Q5BVU1</accession>
<reference evidence="2" key="1">
    <citation type="submission" date="2019-09" db="EMBL/GenBank/DDBJ databases">
        <title>Comparative genomic analysis of Lactobacillus helveticus.</title>
        <authorList>
            <person name="Zhang H."/>
            <person name="Chen Y."/>
            <person name="Zhong Z."/>
        </authorList>
    </citation>
    <scope>NUCLEOTIDE SEQUENCE</scope>
    <source>
        <strain evidence="2">IMAU50013</strain>
    </source>
</reference>
<feature type="transmembrane region" description="Helical" evidence="1">
    <location>
        <begin position="5"/>
        <end position="21"/>
    </location>
</feature>
<evidence type="ECO:0000313" key="3">
    <source>
        <dbReference type="Proteomes" id="UP000601587"/>
    </source>
</evidence>
<dbReference type="NCBIfam" id="NF038270">
    <property type="entry name" value="membran_MsaC"/>
    <property type="match status" value="1"/>
</dbReference>
<dbReference type="RefSeq" id="WP_014562843.1">
    <property type="nucleotide sequence ID" value="NZ_CP150826.1"/>
</dbReference>